<dbReference type="AlphaFoldDB" id="A0A7W8HIX2"/>
<dbReference type="Gene3D" id="3.40.190.10">
    <property type="entry name" value="Periplasmic binding protein-like II"/>
    <property type="match status" value="1"/>
</dbReference>
<dbReference type="Gene3D" id="3.40.190.150">
    <property type="entry name" value="Bordetella uptake gene, domain 1"/>
    <property type="match status" value="2"/>
</dbReference>
<evidence type="ECO:0000256" key="2">
    <source>
        <dbReference type="SAM" id="SignalP"/>
    </source>
</evidence>
<dbReference type="Proteomes" id="UP000532440">
    <property type="component" value="Unassembled WGS sequence"/>
</dbReference>
<dbReference type="RefSeq" id="WP_183968910.1">
    <property type="nucleotide sequence ID" value="NZ_JACHGB010000005.1"/>
</dbReference>
<dbReference type="InterPro" id="IPR042100">
    <property type="entry name" value="Bug_dom1"/>
</dbReference>
<feature type="signal peptide" evidence="2">
    <location>
        <begin position="1"/>
        <end position="22"/>
    </location>
</feature>
<evidence type="ECO:0000313" key="3">
    <source>
        <dbReference type="EMBL" id="MBB5272911.1"/>
    </source>
</evidence>
<protein>
    <submittedName>
        <fullName evidence="3">Tripartite-type tricarboxylate transporter receptor subunit TctC</fullName>
    </submittedName>
</protein>
<evidence type="ECO:0000256" key="1">
    <source>
        <dbReference type="ARBA" id="ARBA00006987"/>
    </source>
</evidence>
<accession>A0A7W8HIX2</accession>
<organism evidence="3 4">
    <name type="scientific">Quisquiliibacterium transsilvanicum</name>
    <dbReference type="NCBI Taxonomy" id="1549638"/>
    <lineage>
        <taxon>Bacteria</taxon>
        <taxon>Pseudomonadati</taxon>
        <taxon>Pseudomonadota</taxon>
        <taxon>Betaproteobacteria</taxon>
        <taxon>Burkholderiales</taxon>
        <taxon>Burkholderiaceae</taxon>
        <taxon>Quisquiliibacterium</taxon>
    </lineage>
</organism>
<comment type="similarity">
    <text evidence="1">Belongs to the UPF0065 (bug) family.</text>
</comment>
<dbReference type="CDD" id="cd13578">
    <property type="entry name" value="PBP2_Bug27"/>
    <property type="match status" value="1"/>
</dbReference>
<dbReference type="InterPro" id="IPR005064">
    <property type="entry name" value="BUG"/>
</dbReference>
<keyword evidence="4" id="KW-1185">Reference proteome</keyword>
<comment type="caution">
    <text evidence="3">The sequence shown here is derived from an EMBL/GenBank/DDBJ whole genome shotgun (WGS) entry which is preliminary data.</text>
</comment>
<proteinExistence type="inferred from homology"/>
<dbReference type="PANTHER" id="PTHR42928">
    <property type="entry name" value="TRICARBOXYLATE-BINDING PROTEIN"/>
    <property type="match status" value="1"/>
</dbReference>
<gene>
    <name evidence="3" type="ORF">HNQ70_002934</name>
</gene>
<dbReference type="EMBL" id="JACHGB010000005">
    <property type="protein sequence ID" value="MBB5272911.1"/>
    <property type="molecule type" value="Genomic_DNA"/>
</dbReference>
<reference evidence="3 4" key="1">
    <citation type="submission" date="2020-08" db="EMBL/GenBank/DDBJ databases">
        <title>Genomic Encyclopedia of Type Strains, Phase IV (KMG-IV): sequencing the most valuable type-strain genomes for metagenomic binning, comparative biology and taxonomic classification.</title>
        <authorList>
            <person name="Goeker M."/>
        </authorList>
    </citation>
    <scope>NUCLEOTIDE SEQUENCE [LARGE SCALE GENOMIC DNA]</scope>
    <source>
        <strain evidence="3 4">DSM 29781</strain>
    </source>
</reference>
<dbReference type="SUPFAM" id="SSF53850">
    <property type="entry name" value="Periplasmic binding protein-like II"/>
    <property type="match status" value="1"/>
</dbReference>
<keyword evidence="2" id="KW-0732">Signal</keyword>
<feature type="chain" id="PRO_5030647461" evidence="2">
    <location>
        <begin position="23"/>
        <end position="420"/>
    </location>
</feature>
<evidence type="ECO:0000313" key="4">
    <source>
        <dbReference type="Proteomes" id="UP000532440"/>
    </source>
</evidence>
<dbReference type="Pfam" id="PF03401">
    <property type="entry name" value="TctC"/>
    <property type="match status" value="2"/>
</dbReference>
<name>A0A7W8HIX2_9BURK</name>
<sequence length="420" mass="43324">MRFSLLLASLFTGLGLHCAAGAAPADPWPNRPLKLIVPFPPGGAADAVGRVFADRLAEALKQRIVVENKPGAGTAIAAEAAARAAPDGYTLSLAPTGQLAILPHLNRSIPYDPLRDFAPVALLATVPYVIVVPFPPGGAADAVGRVFADRLAEALKQRIVVENKPGAGTAIAAEAAARAAPDGYTLSLAPTGQLAILPHLNRSIPYDPLRDFAPVALLATVPYVIGAGASAPTASVKDLVSAAKRAPGRLTYSSCGIGTLCHLSGELFQSQTGTDLIHVAYKGSAPAIVALIGGEVDVAFDTLTVLAPQVKGGRLKALAITAPQRSPLLPDVPTAAEAGLAGFEVSSWFGLVVPAATPKEIVRRLSDELGRIALLPEVRDRLAGQGLDTAASTPEAFARTIRDDHARWGRIVQAAGVTLD</sequence>
<keyword evidence="3" id="KW-0675">Receptor</keyword>
<dbReference type="PANTHER" id="PTHR42928:SF5">
    <property type="entry name" value="BLR1237 PROTEIN"/>
    <property type="match status" value="1"/>
</dbReference>